<gene>
    <name evidence="1" type="ORF">MRATA1EN22A_LOCUS4034</name>
</gene>
<reference evidence="1" key="1">
    <citation type="submission" date="2023-05" db="EMBL/GenBank/DDBJ databases">
        <authorList>
            <consortium name="ELIXIR-Norway"/>
        </authorList>
    </citation>
    <scope>NUCLEOTIDE SEQUENCE</scope>
</reference>
<evidence type="ECO:0000313" key="2">
    <source>
        <dbReference type="Proteomes" id="UP001162501"/>
    </source>
</evidence>
<dbReference type="EMBL" id="OX596096">
    <property type="protein sequence ID" value="CAM9545703.1"/>
    <property type="molecule type" value="Genomic_DNA"/>
</dbReference>
<sequence>MSSLVSRDTMSLVRELGRKGELVPADSLASTLHLRPFCLVRKKHRRPRWPWDTPFVPTAFSLVDALEPGSPIPGTSRREPGPEQQGSATGSGLVSRGSVRAVWLLWVPPRLGDPGGGEELQSRKEKESLYMVTEALEATQQATFQRRAEGAGQLTLLQLGHLQGQSTVATEKTVGIPQGAVLAYRVLQLVMKEDRWALSATRHCLLAQCLEREVLPQQLELCEHAALTRSLVESCGLELRGPGHGVTWDPGAVPQLSALYASLAGLQLLAEPSPAAPQADA</sequence>
<organism evidence="1 2">
    <name type="scientific">Rangifer tarandus platyrhynchus</name>
    <name type="common">Svalbard reindeer</name>
    <dbReference type="NCBI Taxonomy" id="3082113"/>
    <lineage>
        <taxon>Eukaryota</taxon>
        <taxon>Metazoa</taxon>
        <taxon>Chordata</taxon>
        <taxon>Craniata</taxon>
        <taxon>Vertebrata</taxon>
        <taxon>Euteleostomi</taxon>
        <taxon>Mammalia</taxon>
        <taxon>Eutheria</taxon>
        <taxon>Laurasiatheria</taxon>
        <taxon>Artiodactyla</taxon>
        <taxon>Ruminantia</taxon>
        <taxon>Pecora</taxon>
        <taxon>Cervidae</taxon>
        <taxon>Odocoileinae</taxon>
        <taxon>Rangifer</taxon>
    </lineage>
</organism>
<protein>
    <submittedName>
        <fullName evidence="1">Uncharacterized protein</fullName>
    </submittedName>
</protein>
<accession>A0AC59YBT1</accession>
<evidence type="ECO:0000313" key="1">
    <source>
        <dbReference type="EMBL" id="CAM9545703.1"/>
    </source>
</evidence>
<proteinExistence type="predicted"/>
<name>A0AC59YBT1_RANTA</name>
<reference evidence="1" key="2">
    <citation type="submission" date="2025-03" db="EMBL/GenBank/DDBJ databases">
        <authorList>
            <consortium name="ELIXIR-Norway"/>
            <consortium name="Elixir Norway"/>
        </authorList>
    </citation>
    <scope>NUCLEOTIDE SEQUENCE</scope>
</reference>
<dbReference type="Proteomes" id="UP001162501">
    <property type="component" value="Chromosome 12"/>
</dbReference>